<dbReference type="EMBL" id="SNSC02000025">
    <property type="protein sequence ID" value="TID13809.1"/>
    <property type="molecule type" value="Genomic_DNA"/>
</dbReference>
<sequence>MTDSPRFQLPIDPDERPIESELTQIRTKLELLKQDKTNYVKSEDVVKLYEEVIEQVHVLNTIRQAKNKPDEQNRVDTILDDCFSLISLSFMTIGRNNEAPAIYSVVSTIKRLLDHLKEAAFYQAKDLAGINAQLQEFRENIARCQGSYDPALTTILEARIAVCQKTADELSEILSHLTPELALKWEKLVSILRMLSACNTRSTYPKKEVDDLKRQLAEIQATLPAVTPTDEQSLLERYAEKLRLAAHASKSTPEELVMDLLERCQLWANLIEKQPGYIDERFRKTYGYLKNIRDNLESRSLLQAWSLRETDLFDYQRKLDRIDEARTAEGNFLDEEGHPADLQTQRTLLYFLRKSYALIYQLLTSSEPVSEALLPIYNQLKTLKRCLREVQKAGGVSSPRELYPYSMKLNSIDNMKVDGKFMVGEDIPDGQGAVISLMEECFELSYQLREQAQEASEEAQSDVPAPNPVVIDVV</sequence>
<dbReference type="PANTHER" id="PTHR28086:SF1">
    <property type="entry name" value="CU(2+) SUPPRESSING AND BLEOMYCIN SENSITIVE PROTEIN 1"/>
    <property type="match status" value="1"/>
</dbReference>
<dbReference type="GO" id="GO:0005634">
    <property type="term" value="C:nucleus"/>
    <property type="evidence" value="ECO:0007669"/>
    <property type="project" value="TreeGrafter"/>
</dbReference>
<dbReference type="Pfam" id="PF10303">
    <property type="entry name" value="DUF2408"/>
    <property type="match status" value="1"/>
</dbReference>
<comment type="caution">
    <text evidence="1">The sequence shown here is derived from an EMBL/GenBank/DDBJ whole genome shotgun (WGS) entry which is preliminary data.</text>
</comment>
<dbReference type="Proteomes" id="UP000298493">
    <property type="component" value="Unassembled WGS sequence"/>
</dbReference>
<protein>
    <submittedName>
        <fullName evidence="1">Uncharacterized protein</fullName>
    </submittedName>
</protein>
<evidence type="ECO:0000313" key="1">
    <source>
        <dbReference type="EMBL" id="TID13809.1"/>
    </source>
</evidence>
<dbReference type="OrthoDB" id="2011986at2759"/>
<evidence type="ECO:0000313" key="2">
    <source>
        <dbReference type="Proteomes" id="UP000298493"/>
    </source>
</evidence>
<proteinExistence type="predicted"/>
<accession>A0A4Z1NH21</accession>
<dbReference type="GO" id="GO:0005737">
    <property type="term" value="C:cytoplasm"/>
    <property type="evidence" value="ECO:0007669"/>
    <property type="project" value="TreeGrafter"/>
</dbReference>
<dbReference type="PANTHER" id="PTHR28086">
    <property type="entry name" value="UPF0662 PROTEIN YPL260W"/>
    <property type="match status" value="1"/>
</dbReference>
<organism evidence="1 2">
    <name type="scientific">Venturia nashicola</name>
    <dbReference type="NCBI Taxonomy" id="86259"/>
    <lineage>
        <taxon>Eukaryota</taxon>
        <taxon>Fungi</taxon>
        <taxon>Dikarya</taxon>
        <taxon>Ascomycota</taxon>
        <taxon>Pezizomycotina</taxon>
        <taxon>Dothideomycetes</taxon>
        <taxon>Pleosporomycetidae</taxon>
        <taxon>Venturiales</taxon>
        <taxon>Venturiaceae</taxon>
        <taxon>Venturia</taxon>
    </lineage>
</organism>
<keyword evidence="2" id="KW-1185">Reference proteome</keyword>
<dbReference type="InterPro" id="IPR018810">
    <property type="entry name" value="UPF0662"/>
</dbReference>
<name>A0A4Z1NH21_9PEZI</name>
<dbReference type="AlphaFoldDB" id="A0A4Z1NH21"/>
<reference evidence="1 2" key="1">
    <citation type="submission" date="2019-04" db="EMBL/GenBank/DDBJ databases">
        <title>High contiguity whole genome sequence and gene annotation resource for two Venturia nashicola isolates.</title>
        <authorList>
            <person name="Prokchorchik M."/>
            <person name="Won K."/>
            <person name="Lee Y."/>
            <person name="Choi E.D."/>
            <person name="Segonzac C."/>
            <person name="Sohn K.H."/>
        </authorList>
    </citation>
    <scope>NUCLEOTIDE SEQUENCE [LARGE SCALE GENOMIC DNA]</scope>
    <source>
        <strain evidence="1 2">PRI2</strain>
    </source>
</reference>
<gene>
    <name evidence="1" type="ORF">E6O75_ATG01787</name>
</gene>
<dbReference type="STRING" id="86259.A0A4Z1NH21"/>